<evidence type="ECO:0000313" key="4">
    <source>
        <dbReference type="Proteomes" id="UP001519348"/>
    </source>
</evidence>
<dbReference type="SFLD" id="SFLDS00003">
    <property type="entry name" value="Haloacid_Dehalogenase"/>
    <property type="match status" value="1"/>
</dbReference>
<accession>A0A1G8X6C8</accession>
<reference evidence="2" key="1">
    <citation type="submission" date="2016-10" db="EMBL/GenBank/DDBJ databases">
        <authorList>
            <person name="de Groot N.N."/>
        </authorList>
    </citation>
    <scope>NUCLEOTIDE SEQUENCE [LARGE SCALE GENOMIC DNA]</scope>
    <source>
        <strain evidence="2">CGMCC 1.8911</strain>
    </source>
</reference>
<dbReference type="GO" id="GO:0016787">
    <property type="term" value="F:hydrolase activity"/>
    <property type="evidence" value="ECO:0007669"/>
    <property type="project" value="UniProtKB-KW"/>
</dbReference>
<dbReference type="STRING" id="586411.SAMN05216187_10371"/>
<name>A0A1G8X6C8_9STAP</name>
<keyword evidence="4" id="KW-1185">Reference proteome</keyword>
<gene>
    <name evidence="1" type="ORF">J2Z27_001450</name>
    <name evidence="2" type="ORF">SAMN05216187_10371</name>
</gene>
<dbReference type="InterPro" id="IPR041492">
    <property type="entry name" value="HAD_2"/>
</dbReference>
<organism evidence="2 3">
    <name type="scientific">Jeotgalicoccus aerolatus</name>
    <dbReference type="NCBI Taxonomy" id="709510"/>
    <lineage>
        <taxon>Bacteria</taxon>
        <taxon>Bacillati</taxon>
        <taxon>Bacillota</taxon>
        <taxon>Bacilli</taxon>
        <taxon>Bacillales</taxon>
        <taxon>Staphylococcaceae</taxon>
        <taxon>Jeotgalicoccus</taxon>
    </lineage>
</organism>
<proteinExistence type="predicted"/>
<evidence type="ECO:0000313" key="3">
    <source>
        <dbReference type="Proteomes" id="UP000242700"/>
    </source>
</evidence>
<dbReference type="Pfam" id="PF13419">
    <property type="entry name" value="HAD_2"/>
    <property type="match status" value="1"/>
</dbReference>
<keyword evidence="2" id="KW-0378">Hydrolase</keyword>
<sequence>MTTILFDVDGVFLSEERCFDVSALTVEELLYNPRYLNLDGRKFVTDYSEENIKEIRSVIFAEDQILKRFKEAGLNSNWDMLFITFAIIYIDILKQENLNLADIDITNLNEVGDMLGEVSVNPEAVLEFISRENFTKDEIYTALIEHAATLQNIQDPEVFKMYGPIWEQGHFKYQEWYLGSDLVEADTGIPAEELGKTGFIYDEEWIVDPAEIKAMLNSLTEQGYTIGVATGRPRQETLLPFEQAGLLEVFDENRISTASEVMAAEDKSAVSHALTKPHPFSYLWSLYMQNDTLFNAAVHGQNESDEQIFIVGDSVADFYCADKIGATFIATLTGLTGDDIITTFEDLNVAKAQMLKNVLSVPDLVNHLLEQ</sequence>
<dbReference type="EMBL" id="FNFI01000003">
    <property type="protein sequence ID" value="SDJ85974.1"/>
    <property type="molecule type" value="Genomic_DNA"/>
</dbReference>
<dbReference type="RefSeq" id="WP_092595676.1">
    <property type="nucleotide sequence ID" value="NZ_BMCN01000002.1"/>
</dbReference>
<dbReference type="SUPFAM" id="SSF56784">
    <property type="entry name" value="HAD-like"/>
    <property type="match status" value="1"/>
</dbReference>
<dbReference type="InterPro" id="IPR036412">
    <property type="entry name" value="HAD-like_sf"/>
</dbReference>
<dbReference type="Gene3D" id="3.40.50.1000">
    <property type="entry name" value="HAD superfamily/HAD-like"/>
    <property type="match status" value="1"/>
</dbReference>
<evidence type="ECO:0000313" key="2">
    <source>
        <dbReference type="EMBL" id="SDJ85974.1"/>
    </source>
</evidence>
<dbReference type="EMBL" id="JAGGKN010000004">
    <property type="protein sequence ID" value="MBP1952402.1"/>
    <property type="molecule type" value="Genomic_DNA"/>
</dbReference>
<dbReference type="Proteomes" id="UP000242700">
    <property type="component" value="Unassembled WGS sequence"/>
</dbReference>
<dbReference type="SFLD" id="SFLDG01129">
    <property type="entry name" value="C1.5:_HAD__Beta-PGM__Phosphata"/>
    <property type="match status" value="1"/>
</dbReference>
<protein>
    <submittedName>
        <fullName evidence="2">Haloacid dehalogenase-like hydrolase</fullName>
    </submittedName>
    <submittedName>
        <fullName evidence="1">Phosphoglycolate phosphatase-like HAD superfamily hydrolase</fullName>
    </submittedName>
</protein>
<dbReference type="InterPro" id="IPR023214">
    <property type="entry name" value="HAD_sf"/>
</dbReference>
<dbReference type="Proteomes" id="UP001519348">
    <property type="component" value="Unassembled WGS sequence"/>
</dbReference>
<reference evidence="3" key="2">
    <citation type="submission" date="2016-10" db="EMBL/GenBank/DDBJ databases">
        <authorList>
            <person name="Varghese N."/>
            <person name="Submissions S."/>
        </authorList>
    </citation>
    <scope>NUCLEOTIDE SEQUENCE [LARGE SCALE GENOMIC DNA]</scope>
    <source>
        <strain evidence="3">CGMCC 1.8911</strain>
    </source>
</reference>
<reference evidence="1 4" key="3">
    <citation type="submission" date="2021-03" db="EMBL/GenBank/DDBJ databases">
        <title>Genomic Encyclopedia of Type Strains, Phase IV (KMG-IV): sequencing the most valuable type-strain genomes for metagenomic binning, comparative biology and taxonomic classification.</title>
        <authorList>
            <person name="Goeker M."/>
        </authorList>
    </citation>
    <scope>NUCLEOTIDE SEQUENCE [LARGE SCALE GENOMIC DNA]</scope>
    <source>
        <strain evidence="1 4">DSM 22420</strain>
    </source>
</reference>
<dbReference type="AlphaFoldDB" id="A0A1G8X6C8"/>
<dbReference type="CDD" id="cd01427">
    <property type="entry name" value="HAD_like"/>
    <property type="match status" value="1"/>
</dbReference>
<evidence type="ECO:0000313" key="1">
    <source>
        <dbReference type="EMBL" id="MBP1952402.1"/>
    </source>
</evidence>
<dbReference type="OrthoDB" id="2474611at2"/>